<proteinExistence type="predicted"/>
<dbReference type="Gene3D" id="3.30.450.20">
    <property type="entry name" value="PAS domain"/>
    <property type="match status" value="1"/>
</dbReference>
<name>A0ABS9D822_9ALTE</name>
<dbReference type="InterPro" id="IPR035919">
    <property type="entry name" value="EAL_sf"/>
</dbReference>
<evidence type="ECO:0000313" key="4">
    <source>
        <dbReference type="Proteomes" id="UP001521137"/>
    </source>
</evidence>
<dbReference type="Gene3D" id="3.20.20.450">
    <property type="entry name" value="EAL domain"/>
    <property type="match status" value="1"/>
</dbReference>
<organism evidence="3 4">
    <name type="scientific">Paraglaciecola algarum</name>
    <dbReference type="NCBI Taxonomy" id="3050085"/>
    <lineage>
        <taxon>Bacteria</taxon>
        <taxon>Pseudomonadati</taxon>
        <taxon>Pseudomonadota</taxon>
        <taxon>Gammaproteobacteria</taxon>
        <taxon>Alteromonadales</taxon>
        <taxon>Alteromonadaceae</taxon>
        <taxon>Paraglaciecola</taxon>
    </lineage>
</organism>
<dbReference type="CDD" id="cd01949">
    <property type="entry name" value="GGDEF"/>
    <property type="match status" value="1"/>
</dbReference>
<dbReference type="PANTHER" id="PTHR44757">
    <property type="entry name" value="DIGUANYLATE CYCLASE DGCP"/>
    <property type="match status" value="1"/>
</dbReference>
<dbReference type="Proteomes" id="UP001521137">
    <property type="component" value="Unassembled WGS sequence"/>
</dbReference>
<dbReference type="SMART" id="SM00052">
    <property type="entry name" value="EAL"/>
    <property type="match status" value="1"/>
</dbReference>
<dbReference type="Pfam" id="PF00563">
    <property type="entry name" value="EAL"/>
    <property type="match status" value="1"/>
</dbReference>
<dbReference type="EMBL" id="JAKGAS010000007">
    <property type="protein sequence ID" value="MCF2949026.1"/>
    <property type="molecule type" value="Genomic_DNA"/>
</dbReference>
<dbReference type="PROSITE" id="PS50887">
    <property type="entry name" value="GGDEF"/>
    <property type="match status" value="1"/>
</dbReference>
<dbReference type="InterPro" id="IPR035965">
    <property type="entry name" value="PAS-like_dom_sf"/>
</dbReference>
<feature type="domain" description="EAL" evidence="1">
    <location>
        <begin position="461"/>
        <end position="718"/>
    </location>
</feature>
<evidence type="ECO:0000259" key="2">
    <source>
        <dbReference type="PROSITE" id="PS50887"/>
    </source>
</evidence>
<dbReference type="InterPro" id="IPR000160">
    <property type="entry name" value="GGDEF_dom"/>
</dbReference>
<dbReference type="InterPro" id="IPR029787">
    <property type="entry name" value="Nucleotide_cyclase"/>
</dbReference>
<evidence type="ECO:0000259" key="1">
    <source>
        <dbReference type="PROSITE" id="PS50883"/>
    </source>
</evidence>
<dbReference type="PANTHER" id="PTHR44757:SF2">
    <property type="entry name" value="BIOFILM ARCHITECTURE MAINTENANCE PROTEIN MBAA"/>
    <property type="match status" value="1"/>
</dbReference>
<dbReference type="SUPFAM" id="SSF55073">
    <property type="entry name" value="Nucleotide cyclase"/>
    <property type="match status" value="1"/>
</dbReference>
<dbReference type="CDD" id="cd01948">
    <property type="entry name" value="EAL"/>
    <property type="match status" value="1"/>
</dbReference>
<dbReference type="SMART" id="SM00267">
    <property type="entry name" value="GGDEF"/>
    <property type="match status" value="1"/>
</dbReference>
<dbReference type="RefSeq" id="WP_235313066.1">
    <property type="nucleotide sequence ID" value="NZ_JAKGAS010000007.1"/>
</dbReference>
<dbReference type="InterPro" id="IPR001633">
    <property type="entry name" value="EAL_dom"/>
</dbReference>
<sequence length="718" mass="82405">MDTSLFHDLGLLDCVIFKRIEPTKYEVLYNAQDWLFELLPETKSQKSFRFAQNSLYLEDFLIDAEALWISKQPGSVDSGIWSETLPSRELLQLEASAMVCNQQEYLVIHKLKDKFTQKQQTLQIARELLLSNDKITEQHEHLHAQMDELLSQSERTKAFQQPIINALEQTDLGVAILDSNLQLVKGNPALQTLFNDTHIALKLPVDRLILELFKKQYPEYDRVFSTRSAWTGELCWLNPPEQGKWLKVAIHPIKNADQALQYWMFSVSDVTQIKFLLKRNEKLTHFDVLTDLPNRQYFWQQLENKIKKNRPFYLLYIDIKNFKRINEVHGHLIGDQLIKDLAKRLQSVTRVDDYIARIGGTEFAIIMETDYFRKQFASTDQGQCKTFVQELIRASELPFYLESGSQCEIGLNVGASAFPTDSNDAEELMKYADLAVFAAKKQVKSSLEFYSKKLVDASLKRIEMEDALQKAVTNKQFELFLQPIIDISSSKIVKAETLIRWRLSDGSIIAPDEFIPLAEQTGLIVPIGKWVIAEACRFLNELKKTHQEIKLSVNLSPRQVADRQLLDFIKTTLTQQDISPELLELELTEGVLIDNYDKVHYLLTELRTLGISVSIDDFGTGYSSLSYLQKLPIDHIKIDRSFTMSIQDNEQDQGGNSAIILAVIAMAKSLKLGVIAEGVETDSQKEFLLRNQCHIAQGYLFSRPLPFNEFCKLLNTKN</sequence>
<reference evidence="3 4" key="1">
    <citation type="submission" date="2022-01" db="EMBL/GenBank/DDBJ databases">
        <title>Paraglaciecola sp. G1-23.</title>
        <authorList>
            <person name="Jin M.S."/>
            <person name="Han D.M."/>
            <person name="Kim H.M."/>
            <person name="Jeon C.O."/>
        </authorList>
    </citation>
    <scope>NUCLEOTIDE SEQUENCE [LARGE SCALE GENOMIC DNA]</scope>
    <source>
        <strain evidence="3 4">G1-23</strain>
    </source>
</reference>
<keyword evidence="4" id="KW-1185">Reference proteome</keyword>
<dbReference type="Pfam" id="PF00990">
    <property type="entry name" value="GGDEF"/>
    <property type="match status" value="1"/>
</dbReference>
<dbReference type="Gene3D" id="3.30.70.270">
    <property type="match status" value="1"/>
</dbReference>
<evidence type="ECO:0000313" key="3">
    <source>
        <dbReference type="EMBL" id="MCF2949026.1"/>
    </source>
</evidence>
<accession>A0ABS9D822</accession>
<comment type="caution">
    <text evidence="3">The sequence shown here is derived from an EMBL/GenBank/DDBJ whole genome shotgun (WGS) entry which is preliminary data.</text>
</comment>
<dbReference type="SUPFAM" id="SSF55785">
    <property type="entry name" value="PYP-like sensor domain (PAS domain)"/>
    <property type="match status" value="1"/>
</dbReference>
<gene>
    <name evidence="3" type="ORF">L0668_12970</name>
</gene>
<protein>
    <submittedName>
        <fullName evidence="3">EAL domain-containing protein</fullName>
    </submittedName>
</protein>
<dbReference type="SUPFAM" id="SSF141868">
    <property type="entry name" value="EAL domain-like"/>
    <property type="match status" value="1"/>
</dbReference>
<dbReference type="PROSITE" id="PS50883">
    <property type="entry name" value="EAL"/>
    <property type="match status" value="1"/>
</dbReference>
<feature type="domain" description="GGDEF" evidence="2">
    <location>
        <begin position="310"/>
        <end position="452"/>
    </location>
</feature>
<dbReference type="NCBIfam" id="TIGR00254">
    <property type="entry name" value="GGDEF"/>
    <property type="match status" value="1"/>
</dbReference>
<dbReference type="InterPro" id="IPR052155">
    <property type="entry name" value="Biofilm_reg_signaling"/>
</dbReference>
<dbReference type="InterPro" id="IPR043128">
    <property type="entry name" value="Rev_trsase/Diguanyl_cyclase"/>
</dbReference>